<dbReference type="SUPFAM" id="SSF81296">
    <property type="entry name" value="E set domains"/>
    <property type="match status" value="5"/>
</dbReference>
<evidence type="ECO:0000313" key="5">
    <source>
        <dbReference type="Proteomes" id="UP000177626"/>
    </source>
</evidence>
<dbReference type="Proteomes" id="UP000177626">
    <property type="component" value="Unassembled WGS sequence"/>
</dbReference>
<evidence type="ECO:0000259" key="3">
    <source>
        <dbReference type="Pfam" id="PF13205"/>
    </source>
</evidence>
<dbReference type="Pfam" id="PF13205">
    <property type="entry name" value="Big_5"/>
    <property type="match status" value="1"/>
</dbReference>
<dbReference type="InterPro" id="IPR013783">
    <property type="entry name" value="Ig-like_fold"/>
</dbReference>
<dbReference type="InterPro" id="IPR032812">
    <property type="entry name" value="SbsA_Ig"/>
</dbReference>
<keyword evidence="2" id="KW-0812">Transmembrane</keyword>
<protein>
    <recommendedName>
        <fullName evidence="3">SbsA Ig-like domain-containing protein</fullName>
    </recommendedName>
</protein>
<dbReference type="EMBL" id="MHKQ01000011">
    <property type="protein sequence ID" value="OGY94145.1"/>
    <property type="molecule type" value="Genomic_DNA"/>
</dbReference>
<evidence type="ECO:0000256" key="1">
    <source>
        <dbReference type="ARBA" id="ARBA00022729"/>
    </source>
</evidence>
<organism evidence="4 5">
    <name type="scientific">Candidatus Komeilibacteria bacterium RIFOXYC1_FULL_37_11</name>
    <dbReference type="NCBI Taxonomy" id="1798555"/>
    <lineage>
        <taxon>Bacteria</taxon>
        <taxon>Candidatus Komeiliibacteriota</taxon>
    </lineage>
</organism>
<keyword evidence="2" id="KW-1133">Transmembrane helix</keyword>
<evidence type="ECO:0000313" key="4">
    <source>
        <dbReference type="EMBL" id="OGY94145.1"/>
    </source>
</evidence>
<dbReference type="InterPro" id="IPR043993">
    <property type="entry name" value="T4SS_pilin"/>
</dbReference>
<dbReference type="GO" id="GO:0016020">
    <property type="term" value="C:membrane"/>
    <property type="evidence" value="ECO:0007669"/>
    <property type="project" value="InterPro"/>
</dbReference>
<keyword evidence="2" id="KW-0472">Membrane</keyword>
<name>A0A1G2BY87_9BACT</name>
<dbReference type="GO" id="GO:0005509">
    <property type="term" value="F:calcium ion binding"/>
    <property type="evidence" value="ECO:0007669"/>
    <property type="project" value="InterPro"/>
</dbReference>
<keyword evidence="1" id="KW-0732">Signal</keyword>
<gene>
    <name evidence="4" type="ORF">A2406_01545</name>
</gene>
<dbReference type="CDD" id="cd00102">
    <property type="entry name" value="IPT"/>
    <property type="match status" value="2"/>
</dbReference>
<proteinExistence type="predicted"/>
<dbReference type="SUPFAM" id="SSF49313">
    <property type="entry name" value="Cadherin-like"/>
    <property type="match status" value="4"/>
</dbReference>
<accession>A0A1G2BY87</accession>
<comment type="caution">
    <text evidence="4">The sequence shown here is derived from an EMBL/GenBank/DDBJ whole genome shotgun (WGS) entry which is preliminary data.</text>
</comment>
<dbReference type="Gene3D" id="2.60.40.10">
    <property type="entry name" value="Immunoglobulins"/>
    <property type="match status" value="9"/>
</dbReference>
<dbReference type="InterPro" id="IPR014756">
    <property type="entry name" value="Ig_E-set"/>
</dbReference>
<dbReference type="Pfam" id="PF05345">
    <property type="entry name" value="He_PIG"/>
    <property type="match status" value="4"/>
</dbReference>
<dbReference type="InterPro" id="IPR015919">
    <property type="entry name" value="Cadherin-like_sf"/>
</dbReference>
<sequence length="3617" mass="382630">MKKVFSVLISNFILATIFADKVFAQEEFGINDLADAGIALGTRSIQETIAGIVNVFLGFLGILATLLILYAGYLWMTSAGNAEKVAKAKLLIASAVIGLVIILSAYAISRFILSRLYEEAGPTGPGGDPGPGPGGLPTCDEPFNLEDPLVCSLSRGSGPVGSGLTIRGWHFDTDSDGNPGVGRVEIGGVVAEVVECAGSAMWDDRRVKVKIPDVLDPGNYEVILYNDFVPGLASVENPHFDFTVLPGVASVNIDCLVPDEEAVSNLPINVQILGNGFTDTQDNVSMTAWVAGAETPIDLAINSWSDLEINVAVPVDALSSDIVVSVGASFDQEFFNVTCANDPECSSGCCSDNSCVDLAICQGADIPGANAPVIQSISPEDGEEGSLVTIFGYNFGNDPGAVTFEGAPGDLPSVLSGGVCIDVWTNEYIVMGVPAGANGVLNVVITQAAGAGGESSDPYPGFDRNDIVRPGLCSLSTDEGQYGDVLAISGINFAATDEVYFDTVVSYDTNIISANNATAEVPNVVGNLGVSLQTVADVASNFLPFSALAIGGGGPIISELSPDNGPVDSYVTIMGSNFGDNVGLVLFDLDNDPGNGNEVPGSFDFPVVCGDYWFDNYIIVKVPAGPWVIGNDYPIRVQRNPDGALSNDFDFTITDVEPGPQICSVSPDNGPIGNLVTISGENFGPNLGNVLFYNSVPAGAIANWSSNQVFGVEIPVGAVTGPLIVRDSAGNDSNGVAFSVGACSNDLQCGADVCCPGENGNYCAASCDIVLNACEYTWEVSTQADPFELHYNYSCVSGLQSPTPWPDEHEGVGADGFLAPQSSLDAFIDTNISALFTRNVEDVDFNTNNVEVWECDDGAVFNPATCTVEIFDNDGILEIINHNSDREGFTFNPANNLLANHWYQVRLGTFNAEVGADSWTPDPVNDAWHFKTRDSDVMCEVSTVAVTPQSPQANMYPSREKTFTASPLADNCNICGGDYDWQWSLGPDPAPIADYATIVGPFINMSVNQGYTRIEGGPMSTQLVTDPNHITLIAENSNYGISGESYPIILAPILRVEDNVPSCSDSCTNVAVWADFNTVLSGPLNINDFAIYQCLDADCSGWDIGTNYTNNLDSYEVPGDGVYRVDILHDPLPANENYIVIIDETVTNVHGYPLGLDYTWDFGVSDTNCSITGADILPDNYTANSLSNINYRGYALANAGSCGTQAIQCENCLWNWSSSNPAIATILPGGAGERTVPATPIANGNTNINLEIDGTLLGLGSANNSTPLTVDVAGADVDFTELSVDNYFPNCGACTNSIAEVWFNSNLQLATVNNNSVRIFDITDGVYDNSGVTVIANRHVILDHGLFDLGHDYRIEVTDTVLNSSNDNILGGWQSPVITIENDGCLADAAWVDPVVATAGASDAIAYRAVTTYDSPTCGPAPVDCDSCTFDWLNNALGSFNQTDVQYPIFMTLANVNDGDSAVMTLNVWEGANVLPVTDGTLNIDLSIDGGNSLNIIDSWPDCDGACDNSQVGVRFNTAIDETTLGGQYSITDVTIGAVVTSGYTLTGGDRTLIIEHLPLVLGHDYAVLVSQGIANVDGNSLPGPFSFDFTVGEAECQITSVNVEPASTTAVASQGITYNVETLANTVACGNLPVYCDSCTYSWSDLPDLGAFNNATLQNPIFTTSPAVVNGDIITIEADVVDQGTLFEDSGQINIVIGPAINPTVNLIGFFPPDEILMCINAVPYFEFDISNGDLDRQSLIDQAIFLEIDGTPVSFSVRFLELNPGILSAIYEPANVLDRGTIYFFGFINLGQVRAEGGGPVGVNLPEPLNNHLGNLGRFLMTLDEECPIQHVEIYPAADSFTCIDNNGCDDDEGAMIGNQHLYQSVVYDIQNNILGQALSTYAWSSSDNNIVDPESLNDPEILGTAGENGIAHLNLEVFLNTDPADVFNTNNTVEVNTCQNPWPNLATYPWNDNTLPDMNFSTYYCEEYGIPGETILPHMDIPNIINSPDPNVIREYITTIEYPMALNGASSYLGSLAYNEKSNDDSWAKKLVALFKPVRANSQGNPTVDIIAFRVMNNSEHLSIIDWYTKNAPNPEGGQTITINGYEAMQVGASIYIAATNIEGGTIYTNVYIIAHNIGANATTLEIYNQLVENFKLNVNIGTTLAGTCNGQTSLSCSSDFDCPNYCDNFADNNQADCLASGSNWLPDSCDASLLKLRRDTKRLSDLVNINEAVLAYGEMHKACANNSLISCQNSSNCPSGAACVPYYPPLNSGTYLNGSSNTRWPSWQETLSGTLGYSLPEDPINLFNGCNDPYNPETCWDEQALEFICPANSLVYMYNIGGIGQSYYLGAKFEFDMQNPAPPVTFVNNLNNPVTMDLDINTPYCDAIVLNPPGASASPYCGNGVIDNDYCTEPVYNNQAACLAAGADWIVSEECDNEFWRFACSESPPTANPAIPTVGNHEWWREQTIGCNPPGTINSTGELIECTWYRPSPPIIASQCGGYCGDGTRQPYYERCDGGLPAEPYHCAEAGVNPYCADCQVLCNNGTNIYPAALCGDGIWSQPTEQCDPTANPNGNAGWDCTDGGNIGCSNSCQRTCTVGTPYPGLCGDGSFNPLNEECDYSNYSAPLPINSSAIASYSCTLFCEMNGEFCGDGVAQYEYQELCDWNGGSYTSPTPLFSDEFHQYGCRENGFYTALNGADYGACTATLDGWCGDGNIQDGVTFPDYGEECDPGAPWDEIDQNPPPPLPENSSINNQYSCDIDCVGRIGGYCGDNAANEPFEICDGSDYPTRPIPFFSGPNNTYACDADCSGGAVGGGWCGDGTKNSNYYEACDWGIEGAQDADNYPWPRGASLSNFSSEMNQYVCSSCVNFGGYCGNGVVDGACTVNCTDCDQNNNNCQSSVGCTAFQCTSKSGTFFPYEQCDSGYDPAYLVNKNVDIVYIFDTSGSMSGAAAQLCQSTATVVNTLNTEHPDINYRITIFPMGDGDGTDGVGYELTATETDNIQYFFELENGEGTTEPWYDEVFDALYSNCPQLVNPVTGATVDPKIRYRSLYDDATNDIDDPVDIYAGDTVNEFCPAYDATENWGYDVKRIAEDYNWLEGYHRIIVPVSNEHAVCGGQGGASANENFVEVDGIYDILAEAVRAAKIDPSNPVFINPVLWGASGITTIGSAIADATGGQFTSNTAGWEVQTLQVINSTICDGVGGGADGNDPDGHMDCVLDDTWVPAEPPPAPPCRVEGQSCSFIPCCAGPGLFCNASQVCEAPAIPPPMITSPLTASGAPSQPFTYTITATNNPTSYGAANLPAGLSINTTTGVISGSTAVLGTRLVTITATNATATDSETLNLTIAAVPVITSPLAATGTANQPFTYTITATNNPTSFNAEPFLPQGLSINLATGVISGATATVGVHNITISASNNIGSDSETLVITILAPIPVITSPLTATVPVGQAFTYTITASGNPTSFNAVGLPAGLSVNTTSGVISGTPTIAGTYNVTISATNGSGTGSATLVLTVTLSAPVITSANTATATLTRFFGYLITATNSPSTFNAVGLPAGLSIDTNTGVISGIPTATGVYSVTISATNAAGTGTSVLTITVNNCSGANQACSATQLCCSGTSCSGGTCSIVSDRESSF</sequence>
<reference evidence="4 5" key="1">
    <citation type="journal article" date="2016" name="Nat. Commun.">
        <title>Thousands of microbial genomes shed light on interconnected biogeochemical processes in an aquifer system.</title>
        <authorList>
            <person name="Anantharaman K."/>
            <person name="Brown C.T."/>
            <person name="Hug L.A."/>
            <person name="Sharon I."/>
            <person name="Castelle C.J."/>
            <person name="Probst A.J."/>
            <person name="Thomas B.C."/>
            <person name="Singh A."/>
            <person name="Wilkins M.J."/>
            <person name="Karaoz U."/>
            <person name="Brodie E.L."/>
            <person name="Williams K.H."/>
            <person name="Hubbard S.S."/>
            <person name="Banfield J.F."/>
        </authorList>
    </citation>
    <scope>NUCLEOTIDE SEQUENCE [LARGE SCALE GENOMIC DNA]</scope>
</reference>
<feature type="transmembrane region" description="Helical" evidence="2">
    <location>
        <begin position="88"/>
        <end position="108"/>
    </location>
</feature>
<feature type="transmembrane region" description="Helical" evidence="2">
    <location>
        <begin position="48"/>
        <end position="76"/>
    </location>
</feature>
<evidence type="ECO:0000256" key="2">
    <source>
        <dbReference type="SAM" id="Phobius"/>
    </source>
</evidence>
<dbReference type="Pfam" id="PF18895">
    <property type="entry name" value="T4SS_pilin"/>
    <property type="match status" value="1"/>
</dbReference>
<feature type="domain" description="SbsA Ig-like" evidence="3">
    <location>
        <begin position="1507"/>
        <end position="1591"/>
    </location>
</feature>